<evidence type="ECO:0000256" key="5">
    <source>
        <dbReference type="ARBA" id="ARBA00022793"/>
    </source>
</evidence>
<dbReference type="InterPro" id="IPR018020">
    <property type="entry name" value="OHCU_decarboxylase"/>
</dbReference>
<proteinExistence type="predicted"/>
<dbReference type="Pfam" id="PF09349">
    <property type="entry name" value="OHCU_decarbox"/>
    <property type="match status" value="1"/>
</dbReference>
<keyword evidence="5" id="KW-0210">Decarboxylase</keyword>
<keyword evidence="4" id="KW-0659">Purine metabolism</keyword>
<reference evidence="8 9" key="1">
    <citation type="journal article" date="2010" name="Stand. Genomic Sci.">
        <title>Complete genome sequence of Segniliparus rotundus type strain (CDC 1076).</title>
        <authorList>
            <person name="Sikorski J."/>
            <person name="Lapidus A."/>
            <person name="Copeland A."/>
            <person name="Misra M."/>
            <person name="Glavina Del Rio T."/>
            <person name="Nolan M."/>
            <person name="Lucas S."/>
            <person name="Chen F."/>
            <person name="Tice H."/>
            <person name="Cheng J.F."/>
            <person name="Jando M."/>
            <person name="Schneider S."/>
            <person name="Bruce D."/>
            <person name="Goodwin L."/>
            <person name="Pitluck S."/>
            <person name="Liolios K."/>
            <person name="Mikhailova N."/>
            <person name="Pati A."/>
            <person name="Ivanova N."/>
            <person name="Mavromatis K."/>
            <person name="Chen A."/>
            <person name="Palaniappan K."/>
            <person name="Chertkov O."/>
            <person name="Land M."/>
            <person name="Hauser L."/>
            <person name="Chang Y.J."/>
            <person name="Jeffries C.D."/>
            <person name="Brettin T."/>
            <person name="Detter J.C."/>
            <person name="Han C."/>
            <person name="Rohde M."/>
            <person name="Goker M."/>
            <person name="Bristow J."/>
            <person name="Eisen J.A."/>
            <person name="Markowitz V."/>
            <person name="Hugenholtz P."/>
            <person name="Kyrpides N.C."/>
            <person name="Klenk H.P."/>
        </authorList>
    </citation>
    <scope>NUCLEOTIDE SEQUENCE [LARGE SCALE GENOMIC DNA]</scope>
    <source>
        <strain evidence="9">ATCC BAA-972 / CDC 1076 / CIP 108378 / DSM 44985 / JCM 13578</strain>
    </source>
</reference>
<dbReference type="GO" id="GO:0006144">
    <property type="term" value="P:purine nucleobase metabolic process"/>
    <property type="evidence" value="ECO:0007669"/>
    <property type="project" value="UniProtKB-KW"/>
</dbReference>
<dbReference type="Proteomes" id="UP000002247">
    <property type="component" value="Chromosome"/>
</dbReference>
<evidence type="ECO:0000256" key="4">
    <source>
        <dbReference type="ARBA" id="ARBA00022631"/>
    </source>
</evidence>
<dbReference type="GO" id="GO:0051997">
    <property type="term" value="F:2-oxo-4-hydroxy-4-carboxy-5-ureidoimidazoline decarboxylase activity"/>
    <property type="evidence" value="ECO:0007669"/>
    <property type="project" value="UniProtKB-EC"/>
</dbReference>
<evidence type="ECO:0000256" key="2">
    <source>
        <dbReference type="ARBA" id="ARBA00004754"/>
    </source>
</evidence>
<evidence type="ECO:0000313" key="8">
    <source>
        <dbReference type="EMBL" id="ADG96881.1"/>
    </source>
</evidence>
<dbReference type="STRING" id="640132.Srot_0394"/>
<dbReference type="OrthoDB" id="5243781at2"/>
<dbReference type="eggNOG" id="COG3195">
    <property type="taxonomic scope" value="Bacteria"/>
</dbReference>
<evidence type="ECO:0000313" key="9">
    <source>
        <dbReference type="Proteomes" id="UP000002247"/>
    </source>
</evidence>
<gene>
    <name evidence="8" type="ordered locus">Srot_0394</name>
</gene>
<evidence type="ECO:0000256" key="3">
    <source>
        <dbReference type="ARBA" id="ARBA00012257"/>
    </source>
</evidence>
<dbReference type="PANTHER" id="PTHR43466">
    <property type="entry name" value="2-OXO-4-HYDROXY-4-CARBOXY-5-UREIDOIMIDAZOLINE DECARBOXYLASE-RELATED"/>
    <property type="match status" value="1"/>
</dbReference>
<dbReference type="Gene3D" id="1.10.3330.10">
    <property type="entry name" value="Oxo-4-hydroxy-4-carboxy-5-ureidoimidazoline decarboxylase"/>
    <property type="match status" value="1"/>
</dbReference>
<protein>
    <recommendedName>
        <fullName evidence="3">2-oxo-4-hydroxy-4-carboxy-5-ureidoimidazoline decarboxylase</fullName>
        <ecNumber evidence="3">4.1.1.97</ecNumber>
    </recommendedName>
</protein>
<evidence type="ECO:0000256" key="6">
    <source>
        <dbReference type="ARBA" id="ARBA00023239"/>
    </source>
</evidence>
<dbReference type="GO" id="GO:0019628">
    <property type="term" value="P:urate catabolic process"/>
    <property type="evidence" value="ECO:0007669"/>
    <property type="project" value="TreeGrafter"/>
</dbReference>
<keyword evidence="6" id="KW-0456">Lyase</keyword>
<dbReference type="HOGENOM" id="CLU_092522_2_1_11"/>
<dbReference type="EMBL" id="CP001958">
    <property type="protein sequence ID" value="ADG96881.1"/>
    <property type="molecule type" value="Genomic_DNA"/>
</dbReference>
<dbReference type="RefSeq" id="WP_013137337.1">
    <property type="nucleotide sequence ID" value="NC_014168.1"/>
</dbReference>
<evidence type="ECO:0000259" key="7">
    <source>
        <dbReference type="Pfam" id="PF09349"/>
    </source>
</evidence>
<dbReference type="InterPro" id="IPR036778">
    <property type="entry name" value="OHCU_decarboxylase_sf"/>
</dbReference>
<dbReference type="PANTHER" id="PTHR43466:SF1">
    <property type="entry name" value="2-OXO-4-HYDROXY-4-CARBOXY-5-UREIDOIMIDAZOLINE DECARBOXYLASE-RELATED"/>
    <property type="match status" value="1"/>
</dbReference>
<organism evidence="8 9">
    <name type="scientific">Segniliparus rotundus (strain ATCC BAA-972 / CDC 1076 / CIP 108378 / DSM 44985 / JCM 13578)</name>
    <dbReference type="NCBI Taxonomy" id="640132"/>
    <lineage>
        <taxon>Bacteria</taxon>
        <taxon>Bacillati</taxon>
        <taxon>Actinomycetota</taxon>
        <taxon>Actinomycetes</taxon>
        <taxon>Mycobacteriales</taxon>
        <taxon>Segniliparaceae</taxon>
        <taxon>Segniliparus</taxon>
    </lineage>
</organism>
<dbReference type="AlphaFoldDB" id="D6ZBQ4"/>
<comment type="catalytic activity">
    <reaction evidence="1">
        <text>5-hydroxy-2-oxo-4-ureido-2,5-dihydro-1H-imidazole-5-carboxylate + H(+) = (S)-allantoin + CO2</text>
        <dbReference type="Rhea" id="RHEA:26301"/>
        <dbReference type="ChEBI" id="CHEBI:15378"/>
        <dbReference type="ChEBI" id="CHEBI:15678"/>
        <dbReference type="ChEBI" id="CHEBI:16526"/>
        <dbReference type="ChEBI" id="CHEBI:58639"/>
        <dbReference type="EC" id="4.1.1.97"/>
    </reaction>
</comment>
<dbReference type="SUPFAM" id="SSF158694">
    <property type="entry name" value="UraD-Like"/>
    <property type="match status" value="1"/>
</dbReference>
<feature type="domain" description="Oxo-4-hydroxy-4-carboxy-5-ureidoimidazoline decarboxylase" evidence="7">
    <location>
        <begin position="11"/>
        <end position="159"/>
    </location>
</feature>
<evidence type="ECO:0000256" key="1">
    <source>
        <dbReference type="ARBA" id="ARBA00001163"/>
    </source>
</evidence>
<sequence length="171" mass="18948">MHQGIGLEGLNALEPKSAVSALFECCHCVVLAERLAKARPYASRSDLFSLADHELFRVDEETLGQIVASHPGVGSRPKSKASEGEQCAIWDQDHAVMSRLHAVVGQYEAHFNRPFLIYAGELSAGEVIAVAEQRLHNDEETEGKVVRNELAKVHRHRLERMLGPEGGYPLW</sequence>
<dbReference type="KEGG" id="srt:Srot_0394"/>
<dbReference type="NCBIfam" id="NF010372">
    <property type="entry name" value="PRK13798.1"/>
    <property type="match status" value="1"/>
</dbReference>
<accession>D6ZBQ4</accession>
<dbReference type="EC" id="4.1.1.97" evidence="3"/>
<keyword evidence="9" id="KW-1185">Reference proteome</keyword>
<name>D6ZBQ4_SEGRD</name>
<comment type="pathway">
    <text evidence="2">Purine metabolism; urate degradation; (S)-allantoin from urate: step 3/3.</text>
</comment>